<evidence type="ECO:0000313" key="5">
    <source>
        <dbReference type="Proteomes" id="UP000761534"/>
    </source>
</evidence>
<evidence type="ECO:0000259" key="3">
    <source>
        <dbReference type="Pfam" id="PF00561"/>
    </source>
</evidence>
<dbReference type="GO" id="GO:0005743">
    <property type="term" value="C:mitochondrial inner membrane"/>
    <property type="evidence" value="ECO:0007669"/>
    <property type="project" value="TreeGrafter"/>
</dbReference>
<dbReference type="GO" id="GO:0055088">
    <property type="term" value="P:lipid homeostasis"/>
    <property type="evidence" value="ECO:0007669"/>
    <property type="project" value="TreeGrafter"/>
</dbReference>
<sequence length="446" mass="49442">MDPTFDMDARNARPISKPKILVLSRLPPATTTAPAVAATVVKRWNSSATTTAAAGTTATTTTTTRGAYRSPTPPTGVPLSRILSNTFPLSYSESYSQWLKRTGLQEAEKAVLSCLPFYPEPDATRRARSLKVPIGESNHINEFEITRTTSEPISNELVVLHGYGAGLGFFYKTFDGISNEPGWRIHGLDLLGYGCSSRPKFELKSKSADPLVRTLEAEDFFIDALEAWRIERGIESFSLVAHSLGAYLGASYATKYPGRINKLMLVSPAGVTRSSYAVDSGETPEMPLPEMKAKAPLWFHYLWECNVSPFSLVRNTGPLGPRFVSGWSSRRFANLPSKEARALHMYAYTIFNAPGSGEYALNYLLAPGAYGRRPLATRAREIPCPTYWIYGDNDWMDINGGQEACNNIADRWPADLVSVSNSGHHIYLDNPQELNYHIKKFMRTNY</sequence>
<evidence type="ECO:0000256" key="2">
    <source>
        <dbReference type="SAM" id="MobiDB-lite"/>
    </source>
</evidence>
<name>A0A642V880_9ASCO</name>
<feature type="compositionally biased region" description="Low complexity" evidence="2">
    <location>
        <begin position="49"/>
        <end position="64"/>
    </location>
</feature>
<comment type="caution">
    <text evidence="4">The sequence shown here is derived from an EMBL/GenBank/DDBJ whole genome shotgun (WGS) entry which is preliminary data.</text>
</comment>
<dbReference type="Pfam" id="PF00561">
    <property type="entry name" value="Abhydrolase_1"/>
    <property type="match status" value="1"/>
</dbReference>
<dbReference type="EMBL" id="SWFS01000128">
    <property type="protein sequence ID" value="KAA8916048.1"/>
    <property type="molecule type" value="Genomic_DNA"/>
</dbReference>
<dbReference type="GO" id="GO:0006654">
    <property type="term" value="P:phosphatidic acid biosynthetic process"/>
    <property type="evidence" value="ECO:0007669"/>
    <property type="project" value="TreeGrafter"/>
</dbReference>
<dbReference type="PANTHER" id="PTHR42886">
    <property type="entry name" value="RE40534P-RELATED"/>
    <property type="match status" value="1"/>
</dbReference>
<dbReference type="Proteomes" id="UP000761534">
    <property type="component" value="Unassembled WGS sequence"/>
</dbReference>
<dbReference type="InterPro" id="IPR029058">
    <property type="entry name" value="AB_hydrolase_fold"/>
</dbReference>
<dbReference type="SUPFAM" id="SSF53474">
    <property type="entry name" value="alpha/beta-Hydrolases"/>
    <property type="match status" value="1"/>
</dbReference>
<dbReference type="GO" id="GO:0042171">
    <property type="term" value="F:lysophosphatidic acid acyltransferase activity"/>
    <property type="evidence" value="ECO:0007669"/>
    <property type="project" value="TreeGrafter"/>
</dbReference>
<dbReference type="AlphaFoldDB" id="A0A642V880"/>
<dbReference type="OrthoDB" id="7457040at2759"/>
<keyword evidence="5" id="KW-1185">Reference proteome</keyword>
<organism evidence="4 5">
    <name type="scientific">Trichomonascus ciferrii</name>
    <dbReference type="NCBI Taxonomy" id="44093"/>
    <lineage>
        <taxon>Eukaryota</taxon>
        <taxon>Fungi</taxon>
        <taxon>Dikarya</taxon>
        <taxon>Ascomycota</taxon>
        <taxon>Saccharomycotina</taxon>
        <taxon>Dipodascomycetes</taxon>
        <taxon>Dipodascales</taxon>
        <taxon>Trichomonascaceae</taxon>
        <taxon>Trichomonascus</taxon>
        <taxon>Trichomonascus ciferrii complex</taxon>
    </lineage>
</organism>
<feature type="domain" description="AB hydrolase-1" evidence="3">
    <location>
        <begin position="157"/>
        <end position="431"/>
    </location>
</feature>
<dbReference type="Gene3D" id="3.40.50.1820">
    <property type="entry name" value="alpha/beta hydrolase"/>
    <property type="match status" value="1"/>
</dbReference>
<comment type="similarity">
    <text evidence="1">Belongs to the peptidase S33 family. ABHD4/ABHD5 subfamily.</text>
</comment>
<evidence type="ECO:0000256" key="1">
    <source>
        <dbReference type="ARBA" id="ARBA00038097"/>
    </source>
</evidence>
<evidence type="ECO:0000313" key="4">
    <source>
        <dbReference type="EMBL" id="KAA8916048.1"/>
    </source>
</evidence>
<feature type="region of interest" description="Disordered" evidence="2">
    <location>
        <begin position="49"/>
        <end position="75"/>
    </location>
</feature>
<accession>A0A642V880</accession>
<dbReference type="GO" id="GO:0004623">
    <property type="term" value="F:phospholipase A2 activity"/>
    <property type="evidence" value="ECO:0007669"/>
    <property type="project" value="TreeGrafter"/>
</dbReference>
<dbReference type="GO" id="GO:0035965">
    <property type="term" value="P:cardiolipin acyl-chain remodeling"/>
    <property type="evidence" value="ECO:0007669"/>
    <property type="project" value="TreeGrafter"/>
</dbReference>
<dbReference type="InterPro" id="IPR000073">
    <property type="entry name" value="AB_hydrolase_1"/>
</dbReference>
<dbReference type="VEuPathDB" id="FungiDB:TRICI_001863"/>
<reference evidence="4" key="1">
    <citation type="journal article" date="2019" name="G3 (Bethesda)">
        <title>Genome Assemblies of Two Rare Opportunistic Yeast Pathogens: Diutina rugosa (syn. Candida rugosa) and Trichomonascus ciferrii (syn. Candida ciferrii).</title>
        <authorList>
            <person name="Mixao V."/>
            <person name="Saus E."/>
            <person name="Hansen A.P."/>
            <person name="Lass-Florl C."/>
            <person name="Gabaldon T."/>
        </authorList>
    </citation>
    <scope>NUCLEOTIDE SEQUENCE</scope>
    <source>
        <strain evidence="4">CBS 4856</strain>
    </source>
</reference>
<gene>
    <name evidence="4" type="ORF">TRICI_001863</name>
</gene>
<proteinExistence type="inferred from homology"/>
<protein>
    <recommendedName>
        <fullName evidence="3">AB hydrolase-1 domain-containing protein</fullName>
    </recommendedName>
</protein>
<dbReference type="PANTHER" id="PTHR42886:SF29">
    <property type="entry name" value="PUMMELIG, ISOFORM A"/>
    <property type="match status" value="1"/>
</dbReference>